<gene>
    <name evidence="3" type="ORF">KK078_06225</name>
</gene>
<accession>A0AAP2D6T9</accession>
<dbReference type="AlphaFoldDB" id="A0AAP2D6T9"/>
<evidence type="ECO:0000313" key="3">
    <source>
        <dbReference type="EMBL" id="MBT1686144.1"/>
    </source>
</evidence>
<dbReference type="RefSeq" id="WP_254089383.1">
    <property type="nucleotide sequence ID" value="NZ_JAHESC010000006.1"/>
</dbReference>
<reference evidence="3 4" key="1">
    <citation type="submission" date="2021-05" db="EMBL/GenBank/DDBJ databases">
        <title>A Polyphasic approach of four new species of the genus Ohtaekwangia: Ohtaekwangia histidinii sp. nov., Ohtaekwangia cretensis sp. nov., Ohtaekwangia indiensis sp. nov., Ohtaekwangia reichenbachii sp. nov. from diverse environment.</title>
        <authorList>
            <person name="Octaviana S."/>
        </authorList>
    </citation>
    <scope>NUCLEOTIDE SEQUENCE [LARGE SCALE GENOMIC DNA]</scope>
    <source>
        <strain evidence="3 4">PWU37</strain>
    </source>
</reference>
<keyword evidence="1" id="KW-0812">Transmembrane</keyword>
<proteinExistence type="predicted"/>
<organism evidence="3 4">
    <name type="scientific">Dawidia soli</name>
    <dbReference type="NCBI Taxonomy" id="2782352"/>
    <lineage>
        <taxon>Bacteria</taxon>
        <taxon>Pseudomonadati</taxon>
        <taxon>Bacteroidota</taxon>
        <taxon>Cytophagia</taxon>
        <taxon>Cytophagales</taxon>
        <taxon>Chryseotaleaceae</taxon>
        <taxon>Dawidia</taxon>
    </lineage>
</organism>
<keyword evidence="1" id="KW-1133">Transmembrane helix</keyword>
<feature type="domain" description="CHASE3" evidence="2">
    <location>
        <begin position="39"/>
        <end position="139"/>
    </location>
</feature>
<name>A0AAP2D6T9_9BACT</name>
<keyword evidence="4" id="KW-1185">Reference proteome</keyword>
<evidence type="ECO:0000313" key="4">
    <source>
        <dbReference type="Proteomes" id="UP001319180"/>
    </source>
</evidence>
<feature type="transmembrane region" description="Helical" evidence="1">
    <location>
        <begin position="6"/>
        <end position="24"/>
    </location>
</feature>
<comment type="caution">
    <text evidence="3">The sequence shown here is derived from an EMBL/GenBank/DDBJ whole genome shotgun (WGS) entry which is preliminary data.</text>
</comment>
<protein>
    <submittedName>
        <fullName evidence="3">CHASE3 domain-containing protein</fullName>
    </submittedName>
</protein>
<dbReference type="Pfam" id="PF05227">
    <property type="entry name" value="CHASE3"/>
    <property type="match status" value="1"/>
</dbReference>
<sequence length="193" mass="21987">MKGFRIFLTGIFITAVIVAVTLYVRYLQMRQMSEDVAQLSRSAKIGNEGERFQRNFRRMAGGLRNYLLTGKVASRHIYEKAVADNNIALHELGRLVPEGSEQKILLDDIRELQQYWIDEVALPLLKAKDAVVEGKDGEQYFQNLYKQEEFVKQEVGVGLSIQRKFSDLLDQTREAYLSGPASGGSFHQTLEIK</sequence>
<dbReference type="EMBL" id="JAHESC010000006">
    <property type="protein sequence ID" value="MBT1686144.1"/>
    <property type="molecule type" value="Genomic_DNA"/>
</dbReference>
<dbReference type="InterPro" id="IPR007891">
    <property type="entry name" value="CHASE3"/>
</dbReference>
<evidence type="ECO:0000256" key="1">
    <source>
        <dbReference type="SAM" id="Phobius"/>
    </source>
</evidence>
<evidence type="ECO:0000259" key="2">
    <source>
        <dbReference type="Pfam" id="PF05227"/>
    </source>
</evidence>
<keyword evidence="1" id="KW-0472">Membrane</keyword>
<dbReference type="Proteomes" id="UP001319180">
    <property type="component" value="Unassembled WGS sequence"/>
</dbReference>